<accession>A0A480AU14</accession>
<protein>
    <recommendedName>
        <fullName evidence="2">Ice-binding protein C-terminal domain-containing protein</fullName>
    </recommendedName>
</protein>
<sequence length="186" mass="18770">MKRVLFAAALCGAGLAQAGAISGFTGSYAVGNWTSSAGTGTIAATPAALVLTSGDDGSGNPAYTSFYIQFTKSATVNFSWAYATADDAPIYDPFGFLLSNDLAGLATGFGLLTDNLGAQAQSGSYSVVVAAGQYFGFEAQSDNTFGAATTTINGLRIVEVPEPGALALLALALTAAAITTRRRRAG</sequence>
<dbReference type="InterPro" id="IPR013424">
    <property type="entry name" value="Ice-binding_C"/>
</dbReference>
<evidence type="ECO:0000259" key="2">
    <source>
        <dbReference type="Pfam" id="PF07589"/>
    </source>
</evidence>
<reference evidence="4" key="1">
    <citation type="submission" date="2019-03" db="EMBL/GenBank/DDBJ databases">
        <title>Aquabacterium pictum sp.nov., the first bacteriochlorophyll a-containing freshwater bacterium in the genus Aquabacterium of the class Betaproteobacteria.</title>
        <authorList>
            <person name="Hirose S."/>
            <person name="Tank M."/>
            <person name="Hara E."/>
            <person name="Tamaki H."/>
            <person name="Takaichi S."/>
            <person name="Haruta S."/>
            <person name="Hanada S."/>
        </authorList>
    </citation>
    <scope>NUCLEOTIDE SEQUENCE [LARGE SCALE GENOMIC DNA]</scope>
    <source>
        <strain evidence="4">W35</strain>
    </source>
</reference>
<evidence type="ECO:0000256" key="1">
    <source>
        <dbReference type="SAM" id="SignalP"/>
    </source>
</evidence>
<feature type="signal peptide" evidence="1">
    <location>
        <begin position="1"/>
        <end position="18"/>
    </location>
</feature>
<dbReference type="Pfam" id="PF07589">
    <property type="entry name" value="PEP-CTERM"/>
    <property type="match status" value="1"/>
</dbReference>
<feature type="domain" description="Ice-binding protein C-terminal" evidence="2">
    <location>
        <begin position="160"/>
        <end position="183"/>
    </location>
</feature>
<dbReference type="Proteomes" id="UP000301751">
    <property type="component" value="Unassembled WGS sequence"/>
</dbReference>
<feature type="chain" id="PRO_5019812723" description="Ice-binding protein C-terminal domain-containing protein" evidence="1">
    <location>
        <begin position="19"/>
        <end position="186"/>
    </location>
</feature>
<organism evidence="3 4">
    <name type="scientific">Pseudaquabacterium pictum</name>
    <dbReference type="NCBI Taxonomy" id="2315236"/>
    <lineage>
        <taxon>Bacteria</taxon>
        <taxon>Pseudomonadati</taxon>
        <taxon>Pseudomonadota</taxon>
        <taxon>Betaproteobacteria</taxon>
        <taxon>Burkholderiales</taxon>
        <taxon>Sphaerotilaceae</taxon>
        <taxon>Pseudaquabacterium</taxon>
    </lineage>
</organism>
<keyword evidence="1" id="KW-0732">Signal</keyword>
<comment type="caution">
    <text evidence="3">The sequence shown here is derived from an EMBL/GenBank/DDBJ whole genome shotgun (WGS) entry which is preliminary data.</text>
</comment>
<evidence type="ECO:0000313" key="4">
    <source>
        <dbReference type="Proteomes" id="UP000301751"/>
    </source>
</evidence>
<keyword evidence="4" id="KW-1185">Reference proteome</keyword>
<dbReference type="OrthoDB" id="9155502at2"/>
<gene>
    <name evidence="3" type="ORF">AQPW35_42700</name>
</gene>
<name>A0A480AU14_9BURK</name>
<dbReference type="NCBIfam" id="TIGR02595">
    <property type="entry name" value="PEP_CTERM"/>
    <property type="match status" value="1"/>
</dbReference>
<dbReference type="RefSeq" id="WP_137734904.1">
    <property type="nucleotide sequence ID" value="NZ_BJCL01000014.1"/>
</dbReference>
<proteinExistence type="predicted"/>
<dbReference type="EMBL" id="BJCL01000014">
    <property type="protein sequence ID" value="GCL65189.1"/>
    <property type="molecule type" value="Genomic_DNA"/>
</dbReference>
<dbReference type="AlphaFoldDB" id="A0A480AU14"/>
<evidence type="ECO:0000313" key="3">
    <source>
        <dbReference type="EMBL" id="GCL65189.1"/>
    </source>
</evidence>